<keyword evidence="4 5" id="KW-0648">Protein biosynthesis</keyword>
<dbReference type="Proteomes" id="UP001221366">
    <property type="component" value="Unassembled WGS sequence"/>
</dbReference>
<dbReference type="Gene3D" id="3.30.160.20">
    <property type="match status" value="1"/>
</dbReference>
<feature type="coiled-coil region" evidence="7">
    <location>
        <begin position="44"/>
        <end position="94"/>
    </location>
</feature>
<dbReference type="EMBL" id="JARFVB010000003">
    <property type="protein sequence ID" value="MDF0715949.1"/>
    <property type="molecule type" value="Genomic_DNA"/>
</dbReference>
<sequence length="358" mass="40591">MLDKLNIVKQRFDEVSDLIIQPDIIADQKRYVKLNKEYKDLKVLSDKRDEYITLTNNIEEAEEIIADGSDAEMVEMAKMQLDEAKSAMPKLEEEIKYLLIPKDPEDEKNVVMEIRAGTGGDEASIFAGDLFRMYTKYCESKGWKTNVIDLSEGTSGGYKEIHFEVNGEDVYGTLKFEAGVHRVQRVPQTETQGRVHTSAATVMVIPEAEEFDVQIDPKDVRIDYFCSSGPGGQSVNTTYSAVRLTHEPTGIVAQCQDEKSQHKNKDKAFKVLRARLYDMELAKKQAEDAAKRNSQVSSGDRSAKIRTYNYPQGRVTDHRIGLTLYDLQNIINGDIQKIIDELMLVENTEKLKEASEIF</sequence>
<keyword evidence="5" id="KW-0963">Cytoplasm</keyword>
<keyword evidence="10" id="KW-1185">Reference proteome</keyword>
<dbReference type="Gene3D" id="3.30.70.1660">
    <property type="match status" value="1"/>
</dbReference>
<evidence type="ECO:0000256" key="1">
    <source>
        <dbReference type="ARBA" id="ARBA00002986"/>
    </source>
</evidence>
<evidence type="ECO:0000259" key="8">
    <source>
        <dbReference type="SMART" id="SM00937"/>
    </source>
</evidence>
<dbReference type="InterPro" id="IPR045853">
    <property type="entry name" value="Pep_chain_release_fac_I_sf"/>
</dbReference>
<dbReference type="InterPro" id="IPR050057">
    <property type="entry name" value="Prokaryotic/Mito_RF"/>
</dbReference>
<dbReference type="SUPFAM" id="SSF75620">
    <property type="entry name" value="Release factor"/>
    <property type="match status" value="1"/>
</dbReference>
<proteinExistence type="inferred from homology"/>
<name>A0ABT5XXU4_9FLAO</name>
<dbReference type="NCBIfam" id="NF001859">
    <property type="entry name" value="PRK00591.1"/>
    <property type="match status" value="1"/>
</dbReference>
<dbReference type="InterPro" id="IPR004373">
    <property type="entry name" value="RF-1"/>
</dbReference>
<gene>
    <name evidence="5 9" type="primary">prfA</name>
    <name evidence="9" type="ORF">PY092_07305</name>
</gene>
<dbReference type="NCBIfam" id="TIGR00019">
    <property type="entry name" value="prfA"/>
    <property type="match status" value="1"/>
</dbReference>
<accession>A0ABT5XXU4</accession>
<evidence type="ECO:0000256" key="2">
    <source>
        <dbReference type="ARBA" id="ARBA00010835"/>
    </source>
</evidence>
<dbReference type="Pfam" id="PF03462">
    <property type="entry name" value="PCRF"/>
    <property type="match status" value="1"/>
</dbReference>
<evidence type="ECO:0000256" key="5">
    <source>
        <dbReference type="HAMAP-Rule" id="MF_00093"/>
    </source>
</evidence>
<dbReference type="Gene3D" id="6.10.140.1950">
    <property type="match status" value="1"/>
</dbReference>
<keyword evidence="3 5" id="KW-0488">Methylation</keyword>
<reference evidence="9 10" key="1">
    <citation type="submission" date="2023-03" db="EMBL/GenBank/DDBJ databases">
        <title>Muricauda XX sp. nov. and Muricauda XXX sp. nov., two novel species isolated from Okinawa Trough.</title>
        <authorList>
            <person name="Cao W."/>
            <person name="Deng X."/>
        </authorList>
    </citation>
    <scope>NUCLEOTIDE SEQUENCE [LARGE SCALE GENOMIC DNA]</scope>
    <source>
        <strain evidence="9 10">334s03</strain>
    </source>
</reference>
<evidence type="ECO:0000256" key="7">
    <source>
        <dbReference type="SAM" id="Coils"/>
    </source>
</evidence>
<comment type="function">
    <text evidence="1 5">Peptide chain release factor 1 directs the termination of translation in response to the peptide chain termination codons UAG and UAA.</text>
</comment>
<dbReference type="InterPro" id="IPR000352">
    <property type="entry name" value="Pep_chain_release_fac_I"/>
</dbReference>
<organism evidence="9 10">
    <name type="scientific">Flagellimonas yonaguniensis</name>
    <dbReference type="NCBI Taxonomy" id="3031325"/>
    <lineage>
        <taxon>Bacteria</taxon>
        <taxon>Pseudomonadati</taxon>
        <taxon>Bacteroidota</taxon>
        <taxon>Flavobacteriia</taxon>
        <taxon>Flavobacteriales</taxon>
        <taxon>Flavobacteriaceae</taxon>
        <taxon>Flagellimonas</taxon>
    </lineage>
</organism>
<dbReference type="PANTHER" id="PTHR43804">
    <property type="entry name" value="LD18447P"/>
    <property type="match status" value="1"/>
</dbReference>
<protein>
    <recommendedName>
        <fullName evidence="5 6">Peptide chain release factor 1</fullName>
        <shortName evidence="5">RF-1</shortName>
    </recommendedName>
</protein>
<dbReference type="HAMAP" id="MF_00093">
    <property type="entry name" value="Rel_fac_1"/>
    <property type="match status" value="1"/>
</dbReference>
<evidence type="ECO:0000313" key="10">
    <source>
        <dbReference type="Proteomes" id="UP001221366"/>
    </source>
</evidence>
<dbReference type="PANTHER" id="PTHR43804:SF7">
    <property type="entry name" value="LD18447P"/>
    <property type="match status" value="1"/>
</dbReference>
<dbReference type="RefSeq" id="WP_275615195.1">
    <property type="nucleotide sequence ID" value="NZ_JARFVB010000003.1"/>
</dbReference>
<dbReference type="InterPro" id="IPR005139">
    <property type="entry name" value="PCRF"/>
</dbReference>
<comment type="similarity">
    <text evidence="2 5">Belongs to the prokaryotic/mitochondrial release factor family.</text>
</comment>
<feature type="domain" description="Peptide chain release factor" evidence="8">
    <location>
        <begin position="62"/>
        <end position="177"/>
    </location>
</feature>
<evidence type="ECO:0000256" key="3">
    <source>
        <dbReference type="ARBA" id="ARBA00022481"/>
    </source>
</evidence>
<feature type="modified residue" description="N5-methylglutamine" evidence="5">
    <location>
        <position position="233"/>
    </location>
</feature>
<evidence type="ECO:0000256" key="6">
    <source>
        <dbReference type="NCBIfam" id="TIGR00019"/>
    </source>
</evidence>
<keyword evidence="7" id="KW-0175">Coiled coil</keyword>
<evidence type="ECO:0000256" key="4">
    <source>
        <dbReference type="ARBA" id="ARBA00022917"/>
    </source>
</evidence>
<evidence type="ECO:0000313" key="9">
    <source>
        <dbReference type="EMBL" id="MDF0715949.1"/>
    </source>
</evidence>
<comment type="PTM">
    <text evidence="5">Methylated by PrmC. Methylation increases the termination efficiency of RF1.</text>
</comment>
<comment type="caution">
    <text evidence="9">The sequence shown here is derived from an EMBL/GenBank/DDBJ whole genome shotgun (WGS) entry which is preliminary data.</text>
</comment>
<dbReference type="SMART" id="SM00937">
    <property type="entry name" value="PCRF"/>
    <property type="match status" value="1"/>
</dbReference>
<comment type="subcellular location">
    <subcellularLocation>
        <location evidence="5">Cytoplasm</location>
    </subcellularLocation>
</comment>
<dbReference type="Pfam" id="PF00472">
    <property type="entry name" value="RF-1"/>
    <property type="match status" value="1"/>
</dbReference>